<name>A0A914R9J6_PAREQ</name>
<dbReference type="AlphaFoldDB" id="A0A914R9J6"/>
<accession>A0A914R9J6</accession>
<evidence type="ECO:0000313" key="1">
    <source>
        <dbReference type="Proteomes" id="UP000887564"/>
    </source>
</evidence>
<dbReference type="Proteomes" id="UP000887564">
    <property type="component" value="Unplaced"/>
</dbReference>
<organism evidence="1 2">
    <name type="scientific">Parascaris equorum</name>
    <name type="common">Equine roundworm</name>
    <dbReference type="NCBI Taxonomy" id="6256"/>
    <lineage>
        <taxon>Eukaryota</taxon>
        <taxon>Metazoa</taxon>
        <taxon>Ecdysozoa</taxon>
        <taxon>Nematoda</taxon>
        <taxon>Chromadorea</taxon>
        <taxon>Rhabditida</taxon>
        <taxon>Spirurina</taxon>
        <taxon>Ascaridomorpha</taxon>
        <taxon>Ascaridoidea</taxon>
        <taxon>Ascarididae</taxon>
        <taxon>Parascaris</taxon>
    </lineage>
</organism>
<reference evidence="2" key="1">
    <citation type="submission" date="2022-11" db="UniProtKB">
        <authorList>
            <consortium name="WormBaseParasite"/>
        </authorList>
    </citation>
    <scope>IDENTIFICATION</scope>
</reference>
<dbReference type="WBParaSite" id="PEQ_0000314401-mRNA-1">
    <property type="protein sequence ID" value="PEQ_0000314401-mRNA-1"/>
    <property type="gene ID" value="PEQ_0000314401"/>
</dbReference>
<evidence type="ECO:0000313" key="2">
    <source>
        <dbReference type="WBParaSite" id="PEQ_0000314401-mRNA-1"/>
    </source>
</evidence>
<sequence length="110" mass="11865">MASPASTCSVAVSSPHFEPYPIPSTVHAAHSSLPSDYQLRKVNSEPNLKMRSVQMDVSAFLAQAAFSPFLSMPSLLKSNLLASPASILDSMLDPTAISGMFTEAWFHHQT</sequence>
<protein>
    <submittedName>
        <fullName evidence="2">Uncharacterized protein</fullName>
    </submittedName>
</protein>
<proteinExistence type="predicted"/>
<keyword evidence="1" id="KW-1185">Reference proteome</keyword>